<evidence type="ECO:0000313" key="6">
    <source>
        <dbReference type="Proteomes" id="UP001303889"/>
    </source>
</evidence>
<dbReference type="EMBL" id="MU856768">
    <property type="protein sequence ID" value="KAK3896355.1"/>
    <property type="molecule type" value="Genomic_DNA"/>
</dbReference>
<keyword evidence="3" id="KW-0157">Chromophore</keyword>
<dbReference type="GO" id="GO:0005634">
    <property type="term" value="C:nucleus"/>
    <property type="evidence" value="ECO:0007669"/>
    <property type="project" value="TreeGrafter"/>
</dbReference>
<evidence type="ECO:0000313" key="5">
    <source>
        <dbReference type="EMBL" id="KAK3896355.1"/>
    </source>
</evidence>
<dbReference type="InterPro" id="IPR000014">
    <property type="entry name" value="PAS"/>
</dbReference>
<dbReference type="PANTHER" id="PTHR47429">
    <property type="entry name" value="PROTEIN TWIN LOV 1"/>
    <property type="match status" value="1"/>
</dbReference>
<protein>
    <recommendedName>
        <fullName evidence="4">PAS domain-containing protein</fullName>
    </recommendedName>
</protein>
<dbReference type="SUPFAM" id="SSF55785">
    <property type="entry name" value="PYP-like sensor domain (PAS domain)"/>
    <property type="match status" value="1"/>
</dbReference>
<keyword evidence="6" id="KW-1185">Reference proteome</keyword>
<dbReference type="PROSITE" id="PS50112">
    <property type="entry name" value="PAS"/>
    <property type="match status" value="1"/>
</dbReference>
<dbReference type="CDD" id="cd00130">
    <property type="entry name" value="PAS"/>
    <property type="match status" value="1"/>
</dbReference>
<feature type="non-terminal residue" evidence="5">
    <location>
        <position position="189"/>
    </location>
</feature>
<evidence type="ECO:0000256" key="1">
    <source>
        <dbReference type="ARBA" id="ARBA00022630"/>
    </source>
</evidence>
<name>A0AAN6M885_9PEZI</name>
<dbReference type="InterPro" id="IPR035965">
    <property type="entry name" value="PAS-like_dom_sf"/>
</dbReference>
<gene>
    <name evidence="5" type="ORF">C8A05DRAFT_20648</name>
</gene>
<proteinExistence type="predicted"/>
<accession>A0AAN6M885</accession>
<evidence type="ECO:0000256" key="2">
    <source>
        <dbReference type="ARBA" id="ARBA00022643"/>
    </source>
</evidence>
<dbReference type="AlphaFoldDB" id="A0AAN6M885"/>
<feature type="domain" description="PAS" evidence="4">
    <location>
        <begin position="75"/>
        <end position="100"/>
    </location>
</feature>
<keyword evidence="2" id="KW-0288">FMN</keyword>
<organism evidence="5 6">
    <name type="scientific">Staphylotrichum tortipilum</name>
    <dbReference type="NCBI Taxonomy" id="2831512"/>
    <lineage>
        <taxon>Eukaryota</taxon>
        <taxon>Fungi</taxon>
        <taxon>Dikarya</taxon>
        <taxon>Ascomycota</taxon>
        <taxon>Pezizomycotina</taxon>
        <taxon>Sordariomycetes</taxon>
        <taxon>Sordariomycetidae</taxon>
        <taxon>Sordariales</taxon>
        <taxon>Chaetomiaceae</taxon>
        <taxon>Staphylotrichum</taxon>
    </lineage>
</organism>
<dbReference type="Proteomes" id="UP001303889">
    <property type="component" value="Unassembled WGS sequence"/>
</dbReference>
<keyword evidence="1" id="KW-0285">Flavoprotein</keyword>
<evidence type="ECO:0000256" key="3">
    <source>
        <dbReference type="ARBA" id="ARBA00022991"/>
    </source>
</evidence>
<reference evidence="5" key="1">
    <citation type="journal article" date="2023" name="Mol. Phylogenet. Evol.">
        <title>Genome-scale phylogeny and comparative genomics of the fungal order Sordariales.</title>
        <authorList>
            <person name="Hensen N."/>
            <person name="Bonometti L."/>
            <person name="Westerberg I."/>
            <person name="Brannstrom I.O."/>
            <person name="Guillou S."/>
            <person name="Cros-Aarteil S."/>
            <person name="Calhoun S."/>
            <person name="Haridas S."/>
            <person name="Kuo A."/>
            <person name="Mondo S."/>
            <person name="Pangilinan J."/>
            <person name="Riley R."/>
            <person name="LaButti K."/>
            <person name="Andreopoulos B."/>
            <person name="Lipzen A."/>
            <person name="Chen C."/>
            <person name="Yan M."/>
            <person name="Daum C."/>
            <person name="Ng V."/>
            <person name="Clum A."/>
            <person name="Steindorff A."/>
            <person name="Ohm R.A."/>
            <person name="Martin F."/>
            <person name="Silar P."/>
            <person name="Natvig D.O."/>
            <person name="Lalanne C."/>
            <person name="Gautier V."/>
            <person name="Ament-Velasquez S.L."/>
            <person name="Kruys A."/>
            <person name="Hutchinson M.I."/>
            <person name="Powell A.J."/>
            <person name="Barry K."/>
            <person name="Miller A.N."/>
            <person name="Grigoriev I.V."/>
            <person name="Debuchy R."/>
            <person name="Gladieux P."/>
            <person name="Hiltunen Thoren M."/>
            <person name="Johannesson H."/>
        </authorList>
    </citation>
    <scope>NUCLEOTIDE SEQUENCE</scope>
    <source>
        <strain evidence="5">CBS 103.79</strain>
    </source>
</reference>
<sequence length="189" mass="20020">MSRSSGRRSSTAACTPAASATPTATALVSGGVDGTGGFDVLRTLFYVATRKSPGVALGPVDLSCAFVVCDLALPDNPIIHASDAFQTLTGYARREVLGKNPRFLQSPDGLVDPGSRREYVAPDAVGKLKRAVVDRSEAQIALLNYRRGGTPFVNLLTLIPVPWDSADQQPRYCLGFMLDLVDNPDAIAP</sequence>
<comment type="caution">
    <text evidence="5">The sequence shown here is derived from an EMBL/GenBank/DDBJ whole genome shotgun (WGS) entry which is preliminary data.</text>
</comment>
<dbReference type="Gene3D" id="3.30.450.20">
    <property type="entry name" value="PAS domain"/>
    <property type="match status" value="1"/>
</dbReference>
<reference evidence="5" key="2">
    <citation type="submission" date="2023-05" db="EMBL/GenBank/DDBJ databases">
        <authorList>
            <consortium name="Lawrence Berkeley National Laboratory"/>
            <person name="Steindorff A."/>
            <person name="Hensen N."/>
            <person name="Bonometti L."/>
            <person name="Westerberg I."/>
            <person name="Brannstrom I.O."/>
            <person name="Guillou S."/>
            <person name="Cros-Aarteil S."/>
            <person name="Calhoun S."/>
            <person name="Haridas S."/>
            <person name="Kuo A."/>
            <person name="Mondo S."/>
            <person name="Pangilinan J."/>
            <person name="Riley R."/>
            <person name="Labutti K."/>
            <person name="Andreopoulos B."/>
            <person name="Lipzen A."/>
            <person name="Chen C."/>
            <person name="Yanf M."/>
            <person name="Daum C."/>
            <person name="Ng V."/>
            <person name="Clum A."/>
            <person name="Ohm R."/>
            <person name="Martin F."/>
            <person name="Silar P."/>
            <person name="Natvig D."/>
            <person name="Lalanne C."/>
            <person name="Gautier V."/>
            <person name="Ament-Velasquez S.L."/>
            <person name="Kruys A."/>
            <person name="Hutchinson M.I."/>
            <person name="Powell A.J."/>
            <person name="Barry K."/>
            <person name="Miller A.N."/>
            <person name="Grigoriev I.V."/>
            <person name="Debuchy R."/>
            <person name="Gladieux P."/>
            <person name="Thoren M.H."/>
            <person name="Johannesson H."/>
        </authorList>
    </citation>
    <scope>NUCLEOTIDE SEQUENCE</scope>
    <source>
        <strain evidence="5">CBS 103.79</strain>
    </source>
</reference>
<evidence type="ECO:0000259" key="4">
    <source>
        <dbReference type="PROSITE" id="PS50112"/>
    </source>
</evidence>
<dbReference type="PANTHER" id="PTHR47429:SF7">
    <property type="entry name" value="GATA-FACTOR"/>
    <property type="match status" value="1"/>
</dbReference>
<dbReference type="Pfam" id="PF13426">
    <property type="entry name" value="PAS_9"/>
    <property type="match status" value="1"/>
</dbReference>